<protein>
    <submittedName>
        <fullName evidence="8">DMT family transporter</fullName>
    </submittedName>
</protein>
<evidence type="ECO:0000256" key="3">
    <source>
        <dbReference type="ARBA" id="ARBA00022989"/>
    </source>
</evidence>
<feature type="signal peptide" evidence="6">
    <location>
        <begin position="1"/>
        <end position="20"/>
    </location>
</feature>
<feature type="domain" description="EamA" evidence="7">
    <location>
        <begin position="5"/>
        <end position="131"/>
    </location>
</feature>
<dbReference type="PANTHER" id="PTHR22911">
    <property type="entry name" value="ACYL-MALONYL CONDENSING ENZYME-RELATED"/>
    <property type="match status" value="1"/>
</dbReference>
<comment type="caution">
    <text evidence="8">The sequence shown here is derived from an EMBL/GenBank/DDBJ whole genome shotgun (WGS) entry which is preliminary data.</text>
</comment>
<dbReference type="InterPro" id="IPR037185">
    <property type="entry name" value="EmrE-like"/>
</dbReference>
<proteinExistence type="predicted"/>
<keyword evidence="9" id="KW-1185">Reference proteome</keyword>
<feature type="transmembrane region" description="Helical" evidence="5">
    <location>
        <begin position="118"/>
        <end position="136"/>
    </location>
</feature>
<dbReference type="Pfam" id="PF00892">
    <property type="entry name" value="EamA"/>
    <property type="match status" value="2"/>
</dbReference>
<evidence type="ECO:0000259" key="7">
    <source>
        <dbReference type="Pfam" id="PF00892"/>
    </source>
</evidence>
<dbReference type="Proteomes" id="UP001368500">
    <property type="component" value="Unassembled WGS sequence"/>
</dbReference>
<feature type="chain" id="PRO_5045373720" evidence="6">
    <location>
        <begin position="21"/>
        <end position="297"/>
    </location>
</feature>
<keyword evidence="3 5" id="KW-1133">Transmembrane helix</keyword>
<sequence>MALKLGAMLAMTLMMASVKALDGGVPAGQIVFYRSAVTLLPLLVWVLWQGQADALCAPQRLRRHLGRGLSGSASMFMIFVTLACLPLSEAVLLGYAAPLITVLLSRLMLGEAVPAHRWWAALLGAAGTAVALAPSLRPAAGTGDVLPSAGIDWRVGLGVGAGLAGALFAAISTVQIRALAGREPATAIVFHYTLTTLLIGLLSLPAGWVMPDGRQLLLLVAAGISSGLAQWLLALSLRRADASLLAPLDYSTLVWSMGLSALVFGQPPGPAVWAGAVLIAAAAFSAWWGGRRPVPSP</sequence>
<keyword evidence="6" id="KW-0732">Signal</keyword>
<evidence type="ECO:0000313" key="9">
    <source>
        <dbReference type="Proteomes" id="UP001368500"/>
    </source>
</evidence>
<feature type="transmembrane region" description="Helical" evidence="5">
    <location>
        <begin position="244"/>
        <end position="265"/>
    </location>
</feature>
<reference evidence="8 9" key="1">
    <citation type="submission" date="2024-04" db="EMBL/GenBank/DDBJ databases">
        <title>Novel species of the genus Ideonella isolated from streams.</title>
        <authorList>
            <person name="Lu H."/>
        </authorList>
    </citation>
    <scope>NUCLEOTIDE SEQUENCE [LARGE SCALE GENOMIC DNA]</scope>
    <source>
        <strain evidence="8 9">BYS139W</strain>
    </source>
</reference>
<evidence type="ECO:0000256" key="2">
    <source>
        <dbReference type="ARBA" id="ARBA00022692"/>
    </source>
</evidence>
<feature type="transmembrane region" description="Helical" evidence="5">
    <location>
        <begin position="68"/>
        <end position="85"/>
    </location>
</feature>
<dbReference type="Gene3D" id="1.10.3730.20">
    <property type="match status" value="1"/>
</dbReference>
<feature type="domain" description="EamA" evidence="7">
    <location>
        <begin position="157"/>
        <end position="284"/>
    </location>
</feature>
<keyword evidence="2 5" id="KW-0812">Transmembrane</keyword>
<feature type="transmembrane region" description="Helical" evidence="5">
    <location>
        <begin position="91"/>
        <end position="109"/>
    </location>
</feature>
<dbReference type="SUPFAM" id="SSF103481">
    <property type="entry name" value="Multidrug resistance efflux transporter EmrE"/>
    <property type="match status" value="2"/>
</dbReference>
<dbReference type="EMBL" id="JBBUTF010000021">
    <property type="protein sequence ID" value="MEK8028249.1"/>
    <property type="molecule type" value="Genomic_DNA"/>
</dbReference>
<evidence type="ECO:0000256" key="6">
    <source>
        <dbReference type="SAM" id="SignalP"/>
    </source>
</evidence>
<evidence type="ECO:0000256" key="5">
    <source>
        <dbReference type="SAM" id="Phobius"/>
    </source>
</evidence>
<name>A0ABU9BEQ0_9BURK</name>
<feature type="transmembrane region" description="Helical" evidence="5">
    <location>
        <begin position="188"/>
        <end position="210"/>
    </location>
</feature>
<feature type="transmembrane region" description="Helical" evidence="5">
    <location>
        <begin position="216"/>
        <end position="237"/>
    </location>
</feature>
<dbReference type="RefSeq" id="WP_341376035.1">
    <property type="nucleotide sequence ID" value="NZ_JBBUTF010000021.1"/>
</dbReference>
<comment type="subcellular location">
    <subcellularLocation>
        <location evidence="1">Membrane</location>
        <topology evidence="1">Multi-pass membrane protein</topology>
    </subcellularLocation>
</comment>
<dbReference type="InterPro" id="IPR000620">
    <property type="entry name" value="EamA_dom"/>
</dbReference>
<dbReference type="PANTHER" id="PTHR22911:SF6">
    <property type="entry name" value="SOLUTE CARRIER FAMILY 35 MEMBER G1"/>
    <property type="match status" value="1"/>
</dbReference>
<evidence type="ECO:0000313" key="8">
    <source>
        <dbReference type="EMBL" id="MEK8028249.1"/>
    </source>
</evidence>
<feature type="transmembrane region" description="Helical" evidence="5">
    <location>
        <begin position="156"/>
        <end position="176"/>
    </location>
</feature>
<feature type="transmembrane region" description="Helical" evidence="5">
    <location>
        <begin position="30"/>
        <end position="48"/>
    </location>
</feature>
<evidence type="ECO:0000256" key="4">
    <source>
        <dbReference type="ARBA" id="ARBA00023136"/>
    </source>
</evidence>
<accession>A0ABU9BEQ0</accession>
<organism evidence="8 9">
    <name type="scientific">Pseudaquabacterium rugosum</name>
    <dbReference type="NCBI Taxonomy" id="2984194"/>
    <lineage>
        <taxon>Bacteria</taxon>
        <taxon>Pseudomonadati</taxon>
        <taxon>Pseudomonadota</taxon>
        <taxon>Betaproteobacteria</taxon>
        <taxon>Burkholderiales</taxon>
        <taxon>Sphaerotilaceae</taxon>
        <taxon>Pseudaquabacterium</taxon>
    </lineage>
</organism>
<keyword evidence="4 5" id="KW-0472">Membrane</keyword>
<feature type="transmembrane region" description="Helical" evidence="5">
    <location>
        <begin position="271"/>
        <end position="290"/>
    </location>
</feature>
<evidence type="ECO:0000256" key="1">
    <source>
        <dbReference type="ARBA" id="ARBA00004141"/>
    </source>
</evidence>
<gene>
    <name evidence="8" type="ORF">AACH11_19990</name>
</gene>